<keyword evidence="2" id="KW-0472">Membrane</keyword>
<feature type="transmembrane region" description="Helical" evidence="2">
    <location>
        <begin position="70"/>
        <end position="101"/>
    </location>
</feature>
<dbReference type="AlphaFoldDB" id="A0A3M0GJI6"/>
<feature type="region of interest" description="Disordered" evidence="1">
    <location>
        <begin position="1"/>
        <end position="22"/>
    </location>
</feature>
<keyword evidence="2" id="KW-1133">Transmembrane helix</keyword>
<evidence type="ECO:0000256" key="1">
    <source>
        <dbReference type="SAM" id="MobiDB-lite"/>
    </source>
</evidence>
<accession>A0A3M0GJI6</accession>
<comment type="caution">
    <text evidence="3">The sequence shown here is derived from an EMBL/GenBank/DDBJ whole genome shotgun (WGS) entry which is preliminary data.</text>
</comment>
<evidence type="ECO:0000256" key="2">
    <source>
        <dbReference type="SAM" id="Phobius"/>
    </source>
</evidence>
<keyword evidence="4" id="KW-1185">Reference proteome</keyword>
<dbReference type="Proteomes" id="UP000275256">
    <property type="component" value="Unassembled WGS sequence"/>
</dbReference>
<keyword evidence="2" id="KW-0812">Transmembrane</keyword>
<feature type="transmembrane region" description="Helical" evidence="2">
    <location>
        <begin position="27"/>
        <end position="50"/>
    </location>
</feature>
<feature type="transmembrane region" description="Helical" evidence="2">
    <location>
        <begin position="159"/>
        <end position="182"/>
    </location>
</feature>
<sequence length="232" mass="24970">MVASMTAGDATETTETPEHSGRTAHRAWSAGVSSTMWVFAFLILRIFAVSGYSWDTAFLVSTTISLNDGLAILFGSLMAGHLLVALLLVFVLPLLVAALLWGPRDRRLVMGLAATVSLVILVTITASFHSWWLPVAASAVLVSFSLIRRLPPDHRLRRVWFAVVVRASAVAGAAVLVLAAFLQTPWVPHEVIGTTDGTITGYVLSVDSGYLNVLTDDHVFVILLSSDVTSRK</sequence>
<feature type="transmembrane region" description="Helical" evidence="2">
    <location>
        <begin position="108"/>
        <end position="125"/>
    </location>
</feature>
<reference evidence="3 4" key="1">
    <citation type="submission" date="2018-10" db="EMBL/GenBank/DDBJ databases">
        <title>Tessaracoccus antarcticuss sp. nov., isolated from sediment.</title>
        <authorList>
            <person name="Zhou L.Y."/>
            <person name="Du Z.J."/>
        </authorList>
    </citation>
    <scope>NUCLEOTIDE SEQUENCE [LARGE SCALE GENOMIC DNA]</scope>
    <source>
        <strain evidence="3 4">JDX10</strain>
    </source>
</reference>
<protein>
    <submittedName>
        <fullName evidence="3">Uncharacterized protein</fullName>
    </submittedName>
</protein>
<proteinExistence type="predicted"/>
<evidence type="ECO:0000313" key="3">
    <source>
        <dbReference type="EMBL" id="RMB61289.1"/>
    </source>
</evidence>
<organism evidence="3 4">
    <name type="scientific">Tessaracoccus antarcticus</name>
    <dbReference type="NCBI Taxonomy" id="2479848"/>
    <lineage>
        <taxon>Bacteria</taxon>
        <taxon>Bacillati</taxon>
        <taxon>Actinomycetota</taxon>
        <taxon>Actinomycetes</taxon>
        <taxon>Propionibacteriales</taxon>
        <taxon>Propionibacteriaceae</taxon>
        <taxon>Tessaracoccus</taxon>
    </lineage>
</organism>
<feature type="transmembrane region" description="Helical" evidence="2">
    <location>
        <begin position="131"/>
        <end position="147"/>
    </location>
</feature>
<evidence type="ECO:0000313" key="4">
    <source>
        <dbReference type="Proteomes" id="UP000275256"/>
    </source>
</evidence>
<gene>
    <name evidence="3" type="ORF">EAX62_01045</name>
</gene>
<dbReference type="EMBL" id="REFW01000001">
    <property type="protein sequence ID" value="RMB61289.1"/>
    <property type="molecule type" value="Genomic_DNA"/>
</dbReference>
<name>A0A3M0GJI6_9ACTN</name>